<reference evidence="6 7" key="1">
    <citation type="journal article" date="2022" name="Int. J. Syst. Evol. Microbiol.">
        <title>Flavobacterium ammonificans sp. nov. and Flavobacterium ammoniigenes sp. nov., ammonifying bacteria isolated from surface river water.</title>
        <authorList>
            <person name="Watanabe K."/>
            <person name="Kitamura T."/>
            <person name="Ogata Y."/>
            <person name="Shindo C."/>
            <person name="Suda W."/>
        </authorList>
    </citation>
    <scope>NUCLEOTIDE SEQUENCE [LARGE SCALE GENOMIC DNA]</scope>
    <source>
        <strain evidence="6 7">GENT5</strain>
    </source>
</reference>
<dbReference type="EMBL" id="AP025184">
    <property type="protein sequence ID" value="BDB55094.1"/>
    <property type="molecule type" value="Genomic_DNA"/>
</dbReference>
<dbReference type="RefSeq" id="WP_229316485.1">
    <property type="nucleotide sequence ID" value="NZ_AP025184.1"/>
</dbReference>
<feature type="domain" description="Type I restriction modification DNA specificity" evidence="5">
    <location>
        <begin position="211"/>
        <end position="358"/>
    </location>
</feature>
<evidence type="ECO:0000256" key="4">
    <source>
        <dbReference type="SAM" id="Coils"/>
    </source>
</evidence>
<dbReference type="CDD" id="cd17266">
    <property type="entry name" value="RMtype1_S_Sau1132ORF3780P-TRD2-CR2_like"/>
    <property type="match status" value="1"/>
</dbReference>
<dbReference type="CDD" id="cd17254">
    <property type="entry name" value="RMtype1_S_FclI-TRD1-CR1_like"/>
    <property type="match status" value="1"/>
</dbReference>
<keyword evidence="3" id="KW-0238">DNA-binding</keyword>
<organism evidence="6 7">
    <name type="scientific">Flavobacterium ammoniigenes</name>
    <dbReference type="NCBI Taxonomy" id="1751095"/>
    <lineage>
        <taxon>Bacteria</taxon>
        <taxon>Pseudomonadati</taxon>
        <taxon>Bacteroidota</taxon>
        <taxon>Flavobacteriia</taxon>
        <taxon>Flavobacteriales</taxon>
        <taxon>Flavobacteriaceae</taxon>
        <taxon>Flavobacterium</taxon>
    </lineage>
</organism>
<gene>
    <name evidence="6" type="ORF">GENT5_13990</name>
</gene>
<evidence type="ECO:0000256" key="3">
    <source>
        <dbReference type="ARBA" id="ARBA00023125"/>
    </source>
</evidence>
<evidence type="ECO:0000313" key="6">
    <source>
        <dbReference type="EMBL" id="BDB55094.1"/>
    </source>
</evidence>
<sequence length="385" mass="44123">MEKQGFKQTEVGLIPNDWIVLPQKDAVKYINGRAYSINEWESSGIPVVRLQNLTQRGGRFYYSNLNLPEYQYMYKGDLIFMWSASFGPYIWWGDKAIFHYHIWKIECNNKITDKQFYYHKLVQLTEELKKGTSGSTMLHLTKDGMEKYLFALPPSLEEQKAIATALSDVDELIANLDKLITKKKAIKQGAMQQLLTPPHKGGKRLKGFTGDWEEKRLGEIAEIYQPITISQEKFSKDGYPVYGANGVVGSYIKYNHKLWQTVITCRGSTCGTVNRTVNESWITGNAMVMNVDNQSSLNKEFFYHLLFNCNFISCITGSGQPQIVRQPLFDFIVSYPENLSEQIAIATMLSDMDLEIEQLESKKAKYQSVKQGMMQELLTGKTRLI</sequence>
<dbReference type="PANTHER" id="PTHR30408">
    <property type="entry name" value="TYPE-1 RESTRICTION ENZYME ECOKI SPECIFICITY PROTEIN"/>
    <property type="match status" value="1"/>
</dbReference>
<feature type="domain" description="Type I restriction modification DNA specificity" evidence="5">
    <location>
        <begin position="15"/>
        <end position="178"/>
    </location>
</feature>
<dbReference type="Pfam" id="PF01420">
    <property type="entry name" value="Methylase_S"/>
    <property type="match status" value="2"/>
</dbReference>
<dbReference type="Proteomes" id="UP001319867">
    <property type="component" value="Chromosome"/>
</dbReference>
<comment type="similarity">
    <text evidence="1">Belongs to the type-I restriction system S methylase family.</text>
</comment>
<dbReference type="Gene3D" id="1.10.287.1120">
    <property type="entry name" value="Bipartite methylase S protein"/>
    <property type="match status" value="1"/>
</dbReference>
<dbReference type="InterPro" id="IPR000055">
    <property type="entry name" value="Restrct_endonuc_typeI_TRD"/>
</dbReference>
<dbReference type="InterPro" id="IPR052021">
    <property type="entry name" value="Type-I_RS_S_subunit"/>
</dbReference>
<evidence type="ECO:0000313" key="7">
    <source>
        <dbReference type="Proteomes" id="UP001319867"/>
    </source>
</evidence>
<reference evidence="6 7" key="2">
    <citation type="journal article" date="2022" name="Microorganisms">
        <title>Complete Genome Sequences of Two Flavobacterium ammonificans Strains and a Flavobacterium ammoniigenes Strain of Ammonifying Bacterioplankton Isolated from Surface River Water.</title>
        <authorList>
            <person name="Suda W."/>
            <person name="Ogata Y."/>
            <person name="Shindo C."/>
            <person name="Watanabe K."/>
        </authorList>
    </citation>
    <scope>NUCLEOTIDE SEQUENCE [LARGE SCALE GENOMIC DNA]</scope>
    <source>
        <strain evidence="6 7">GENT5</strain>
    </source>
</reference>
<feature type="coiled-coil region" evidence="4">
    <location>
        <begin position="349"/>
        <end position="376"/>
    </location>
</feature>
<name>A0ABM7V6B1_9FLAO</name>
<keyword evidence="4" id="KW-0175">Coiled coil</keyword>
<dbReference type="PANTHER" id="PTHR30408:SF12">
    <property type="entry name" value="TYPE I RESTRICTION ENZYME MJAVIII SPECIFICITY SUBUNIT"/>
    <property type="match status" value="1"/>
</dbReference>
<keyword evidence="7" id="KW-1185">Reference proteome</keyword>
<evidence type="ECO:0000259" key="5">
    <source>
        <dbReference type="Pfam" id="PF01420"/>
    </source>
</evidence>
<protein>
    <recommendedName>
        <fullName evidence="5">Type I restriction modification DNA specificity domain-containing protein</fullName>
    </recommendedName>
</protein>
<evidence type="ECO:0000256" key="2">
    <source>
        <dbReference type="ARBA" id="ARBA00022747"/>
    </source>
</evidence>
<dbReference type="SUPFAM" id="SSF116734">
    <property type="entry name" value="DNA methylase specificity domain"/>
    <property type="match status" value="2"/>
</dbReference>
<dbReference type="Gene3D" id="3.90.220.20">
    <property type="entry name" value="DNA methylase specificity domains"/>
    <property type="match status" value="2"/>
</dbReference>
<accession>A0ABM7V6B1</accession>
<keyword evidence="2" id="KW-0680">Restriction system</keyword>
<dbReference type="InterPro" id="IPR044946">
    <property type="entry name" value="Restrct_endonuc_typeI_TRD_sf"/>
</dbReference>
<proteinExistence type="inferred from homology"/>
<evidence type="ECO:0000256" key="1">
    <source>
        <dbReference type="ARBA" id="ARBA00010923"/>
    </source>
</evidence>